<dbReference type="GeneID" id="105894915"/>
<reference evidence="4" key="1">
    <citation type="submission" date="2025-08" db="UniProtKB">
        <authorList>
            <consortium name="RefSeq"/>
        </authorList>
    </citation>
    <scope>IDENTIFICATION</scope>
</reference>
<gene>
    <name evidence="4" type="primary">LOC105894915</name>
</gene>
<dbReference type="OrthoDB" id="441660at2759"/>
<dbReference type="AlphaFoldDB" id="A0A6P8F5U9"/>
<dbReference type="Proteomes" id="UP000515152">
    <property type="component" value="Chromosome 26"/>
</dbReference>
<dbReference type="SUPFAM" id="SSF56436">
    <property type="entry name" value="C-type lectin-like"/>
    <property type="match status" value="1"/>
</dbReference>
<dbReference type="PANTHER" id="PTHR22803">
    <property type="entry name" value="MANNOSE, PHOSPHOLIPASE, LECTIN RECEPTOR RELATED"/>
    <property type="match status" value="1"/>
</dbReference>
<protein>
    <submittedName>
        <fullName evidence="4">Uncharacterized protein LOC105894915</fullName>
    </submittedName>
</protein>
<feature type="chain" id="PRO_5027605432" evidence="1">
    <location>
        <begin position="20"/>
        <end position="254"/>
    </location>
</feature>
<dbReference type="SMART" id="SM00034">
    <property type="entry name" value="CLECT"/>
    <property type="match status" value="1"/>
</dbReference>
<dbReference type="InterPro" id="IPR016187">
    <property type="entry name" value="CTDL_fold"/>
</dbReference>
<keyword evidence="1" id="KW-0732">Signal</keyword>
<evidence type="ECO:0000313" key="4">
    <source>
        <dbReference type="RefSeq" id="XP_031419310.1"/>
    </source>
</evidence>
<evidence type="ECO:0000256" key="1">
    <source>
        <dbReference type="SAM" id="SignalP"/>
    </source>
</evidence>
<dbReference type="InterPro" id="IPR001304">
    <property type="entry name" value="C-type_lectin-like"/>
</dbReference>
<dbReference type="CDD" id="cd00037">
    <property type="entry name" value="CLECT"/>
    <property type="match status" value="1"/>
</dbReference>
<dbReference type="InterPro" id="IPR016186">
    <property type="entry name" value="C-type_lectin-like/link_sf"/>
</dbReference>
<feature type="domain" description="C-type lectin" evidence="2">
    <location>
        <begin position="62"/>
        <end position="160"/>
    </location>
</feature>
<dbReference type="RefSeq" id="XP_031419310.1">
    <property type="nucleotide sequence ID" value="XM_031563450.1"/>
</dbReference>
<evidence type="ECO:0000313" key="3">
    <source>
        <dbReference type="Proteomes" id="UP000515152"/>
    </source>
</evidence>
<dbReference type="InterPro" id="IPR050111">
    <property type="entry name" value="C-type_lectin/snaclec_domain"/>
</dbReference>
<organism evidence="3 4">
    <name type="scientific">Clupea harengus</name>
    <name type="common">Atlantic herring</name>
    <dbReference type="NCBI Taxonomy" id="7950"/>
    <lineage>
        <taxon>Eukaryota</taxon>
        <taxon>Metazoa</taxon>
        <taxon>Chordata</taxon>
        <taxon>Craniata</taxon>
        <taxon>Vertebrata</taxon>
        <taxon>Euteleostomi</taxon>
        <taxon>Actinopterygii</taxon>
        <taxon>Neopterygii</taxon>
        <taxon>Teleostei</taxon>
        <taxon>Clupei</taxon>
        <taxon>Clupeiformes</taxon>
        <taxon>Clupeoidei</taxon>
        <taxon>Clupeidae</taxon>
        <taxon>Clupea</taxon>
    </lineage>
</organism>
<accession>A0A6P8F5U9</accession>
<sequence length="254" mass="28044">MKVLILAALLCMYSAVTHAATHAVTDPAPVSKSTEEAASMVEGPLPEVEMFAGQCPSGWFKKGSRCFLMVTSKKNWSNAAKHCVGQQGSLASVQSSDEYNFLQTMVTLSGQSSAWIGGFHFQGAWRWIDSAGFYYTNWQTQIQLVSSILLQLNSNRLWSEGQQLSVELGGDAGEGSALERWLNCESGGSKQRFHHYIWRMSALPNKMDELLLLNRLIRIFQDLLPCVLLKPGLVSPPLTAFYTCRASNSTVQTV</sequence>
<feature type="signal peptide" evidence="1">
    <location>
        <begin position="1"/>
        <end position="19"/>
    </location>
</feature>
<name>A0A6P8F5U9_CLUHA</name>
<dbReference type="Pfam" id="PF00059">
    <property type="entry name" value="Lectin_C"/>
    <property type="match status" value="1"/>
</dbReference>
<keyword evidence="3" id="KW-1185">Reference proteome</keyword>
<dbReference type="PROSITE" id="PS50041">
    <property type="entry name" value="C_TYPE_LECTIN_2"/>
    <property type="match status" value="1"/>
</dbReference>
<dbReference type="KEGG" id="char:105894915"/>
<dbReference type="Gene3D" id="3.10.100.10">
    <property type="entry name" value="Mannose-Binding Protein A, subunit A"/>
    <property type="match status" value="1"/>
</dbReference>
<evidence type="ECO:0000259" key="2">
    <source>
        <dbReference type="PROSITE" id="PS50041"/>
    </source>
</evidence>
<proteinExistence type="predicted"/>